<accession>A0ABM0THI5</accession>
<dbReference type="GeneID" id="104711512"/>
<evidence type="ECO:0000313" key="3">
    <source>
        <dbReference type="RefSeq" id="XP_010426514.2"/>
    </source>
</evidence>
<gene>
    <name evidence="3" type="primary">LOC104711512</name>
</gene>
<dbReference type="RefSeq" id="XP_010426514.2">
    <property type="nucleotide sequence ID" value="XM_010428212.2"/>
</dbReference>
<protein>
    <submittedName>
        <fullName evidence="3">Uncharacterized protein LOC104711512</fullName>
    </submittedName>
</protein>
<reference evidence="3" key="2">
    <citation type="submission" date="2025-08" db="UniProtKB">
        <authorList>
            <consortium name="RefSeq"/>
        </authorList>
    </citation>
    <scope>IDENTIFICATION</scope>
    <source>
        <tissue evidence="3">Leaf</tissue>
    </source>
</reference>
<feature type="region of interest" description="Disordered" evidence="1">
    <location>
        <begin position="1"/>
        <end position="20"/>
    </location>
</feature>
<reference evidence="2" key="1">
    <citation type="journal article" date="2014" name="Nat. Commun.">
        <title>The emerging biofuel crop Camelina sativa retains a highly undifferentiated hexaploid genome structure.</title>
        <authorList>
            <person name="Kagale S."/>
            <person name="Koh C."/>
            <person name="Nixon J."/>
            <person name="Bollina V."/>
            <person name="Clarke W.E."/>
            <person name="Tuteja R."/>
            <person name="Spillane C."/>
            <person name="Robinson S.J."/>
            <person name="Links M.G."/>
            <person name="Clarke C."/>
            <person name="Higgins E.E."/>
            <person name="Huebert T."/>
            <person name="Sharpe A.G."/>
            <person name="Parkin I.A."/>
        </authorList>
    </citation>
    <scope>NUCLEOTIDE SEQUENCE [LARGE SCALE GENOMIC DNA]</scope>
    <source>
        <strain evidence="2">cv. DH55</strain>
    </source>
</reference>
<feature type="non-terminal residue" evidence="3">
    <location>
        <position position="1"/>
    </location>
</feature>
<dbReference type="Proteomes" id="UP000694864">
    <property type="component" value="Chromosome 9"/>
</dbReference>
<proteinExistence type="predicted"/>
<evidence type="ECO:0000256" key="1">
    <source>
        <dbReference type="SAM" id="MobiDB-lite"/>
    </source>
</evidence>
<sequence>YSIHSEEEEAKSSLYRKTKQPQIRANHRRKCLIKINTIPLVLLLLKGILLRKVIHHKVILRRDILKGDILRRVILHRVRDIQHKAILHRNILKVIHRSILIKVLHRPTMVRIHIRRRKTRIQALWKDVWLCSVVAVSWKLAFDRRMISR</sequence>
<evidence type="ECO:0000313" key="2">
    <source>
        <dbReference type="Proteomes" id="UP000694864"/>
    </source>
</evidence>
<name>A0ABM0THI5_CAMSA</name>
<organism evidence="2 3">
    <name type="scientific">Camelina sativa</name>
    <name type="common">False flax</name>
    <name type="synonym">Myagrum sativum</name>
    <dbReference type="NCBI Taxonomy" id="90675"/>
    <lineage>
        <taxon>Eukaryota</taxon>
        <taxon>Viridiplantae</taxon>
        <taxon>Streptophyta</taxon>
        <taxon>Embryophyta</taxon>
        <taxon>Tracheophyta</taxon>
        <taxon>Spermatophyta</taxon>
        <taxon>Magnoliopsida</taxon>
        <taxon>eudicotyledons</taxon>
        <taxon>Gunneridae</taxon>
        <taxon>Pentapetalae</taxon>
        <taxon>rosids</taxon>
        <taxon>malvids</taxon>
        <taxon>Brassicales</taxon>
        <taxon>Brassicaceae</taxon>
        <taxon>Camelineae</taxon>
        <taxon>Camelina</taxon>
    </lineage>
</organism>
<keyword evidence="2" id="KW-1185">Reference proteome</keyword>